<reference evidence="1 2" key="1">
    <citation type="submission" date="2018-06" db="EMBL/GenBank/DDBJ databases">
        <title>Extensive metabolic versatility and redundancy in microbially diverse, dynamic hydrothermal sediments.</title>
        <authorList>
            <person name="Dombrowski N."/>
            <person name="Teske A."/>
            <person name="Baker B.J."/>
        </authorList>
    </citation>
    <scope>NUCLEOTIDE SEQUENCE [LARGE SCALE GENOMIC DNA]</scope>
    <source>
        <strain evidence="1">B10_G13</strain>
    </source>
</reference>
<evidence type="ECO:0008006" key="3">
    <source>
        <dbReference type="Google" id="ProtNLM"/>
    </source>
</evidence>
<organism evidence="1 2">
    <name type="scientific">candidate division TA06 bacterium</name>
    <dbReference type="NCBI Taxonomy" id="2250710"/>
    <lineage>
        <taxon>Bacteria</taxon>
        <taxon>Bacteria division TA06</taxon>
    </lineage>
</organism>
<evidence type="ECO:0000313" key="1">
    <source>
        <dbReference type="EMBL" id="RKX70425.1"/>
    </source>
</evidence>
<dbReference type="AlphaFoldDB" id="A0A660SHW9"/>
<accession>A0A660SHW9</accession>
<evidence type="ECO:0000313" key="2">
    <source>
        <dbReference type="Proteomes" id="UP000271125"/>
    </source>
</evidence>
<comment type="caution">
    <text evidence="1">The sequence shown here is derived from an EMBL/GenBank/DDBJ whole genome shotgun (WGS) entry which is preliminary data.</text>
</comment>
<name>A0A660SHW9_UNCT6</name>
<protein>
    <recommendedName>
        <fullName evidence="3">DUF4249 domain-containing protein</fullName>
    </recommendedName>
</protein>
<dbReference type="PROSITE" id="PS51257">
    <property type="entry name" value="PROKAR_LIPOPROTEIN"/>
    <property type="match status" value="1"/>
</dbReference>
<dbReference type="Proteomes" id="UP000271125">
    <property type="component" value="Unassembled WGS sequence"/>
</dbReference>
<gene>
    <name evidence="1" type="ORF">DRP43_03370</name>
</gene>
<sequence>MRKKIILLIIVLMFSGCVKIDETNILRKLVLYSILNNKNPYHTIILDSIYSLEDSIVIDSCGIRGVNIVLRDNEGNEYPFDSVDQNRHYVNSTPFYPEPSKEYSIYLKYKDFYEINTITKCPEPVIFNKTEYYADTINSDTIYWNYNSDYLYQVIVYWDTLYGYTDFNEYSTDTAYLTSSLREYLSSSPDTSDTSAYKTVKFYIYSYDSNYKDWYINLYEYGMFNPMEDTLSYFGYFASIAVESVNVFIQR</sequence>
<proteinExistence type="predicted"/>
<dbReference type="EMBL" id="QNBD01000136">
    <property type="protein sequence ID" value="RKX70425.1"/>
    <property type="molecule type" value="Genomic_DNA"/>
</dbReference>